<dbReference type="Proteomes" id="UP000469385">
    <property type="component" value="Unassembled WGS sequence"/>
</dbReference>
<comment type="caution">
    <text evidence="2">The sequence shown here is derived from an EMBL/GenBank/DDBJ whole genome shotgun (WGS) entry which is preliminary data.</text>
</comment>
<keyword evidence="3" id="KW-1185">Reference proteome</keyword>
<protein>
    <recommendedName>
        <fullName evidence="1">PilZ domain-containing protein</fullName>
    </recommendedName>
</protein>
<dbReference type="EMBL" id="WSEL01000009">
    <property type="protein sequence ID" value="MVQ31291.1"/>
    <property type="molecule type" value="Genomic_DNA"/>
</dbReference>
<name>A0A6N8IWE3_9BURK</name>
<proteinExistence type="predicted"/>
<feature type="domain" description="PilZ" evidence="1">
    <location>
        <begin position="30"/>
        <end position="115"/>
    </location>
</feature>
<dbReference type="Pfam" id="PF07238">
    <property type="entry name" value="PilZ"/>
    <property type="match status" value="1"/>
</dbReference>
<evidence type="ECO:0000313" key="2">
    <source>
        <dbReference type="EMBL" id="MVQ31291.1"/>
    </source>
</evidence>
<gene>
    <name evidence="2" type="ORF">GON04_17680</name>
</gene>
<dbReference type="AlphaFoldDB" id="A0A6N8IWE3"/>
<dbReference type="InterPro" id="IPR009875">
    <property type="entry name" value="PilZ_domain"/>
</dbReference>
<accession>A0A6N8IWE3</accession>
<organism evidence="2 3">
    <name type="scientific">Ramlibacter pinisoli</name>
    <dbReference type="NCBI Taxonomy" id="2682844"/>
    <lineage>
        <taxon>Bacteria</taxon>
        <taxon>Pseudomonadati</taxon>
        <taxon>Pseudomonadota</taxon>
        <taxon>Betaproteobacteria</taxon>
        <taxon>Burkholderiales</taxon>
        <taxon>Comamonadaceae</taxon>
        <taxon>Ramlibacter</taxon>
    </lineage>
</organism>
<dbReference type="GO" id="GO:0035438">
    <property type="term" value="F:cyclic-di-GMP binding"/>
    <property type="evidence" value="ECO:0007669"/>
    <property type="project" value="InterPro"/>
</dbReference>
<dbReference type="SUPFAM" id="SSF141371">
    <property type="entry name" value="PilZ domain-like"/>
    <property type="match status" value="1"/>
</dbReference>
<sequence length="121" mass="13264">MDGHGQRAGVAAQEDTMATVEHRVVVPLRRREEQRGAERFEMELPLAVGSDRAGITRDLSVSGLSFTAREPYTVGEEIDLTVEYLLDGHNFPLRCLATVVRCDPCAGGYTVGARLNTAFLE</sequence>
<dbReference type="Gene3D" id="2.40.10.220">
    <property type="entry name" value="predicted glycosyltransferase like domains"/>
    <property type="match status" value="1"/>
</dbReference>
<evidence type="ECO:0000259" key="1">
    <source>
        <dbReference type="Pfam" id="PF07238"/>
    </source>
</evidence>
<reference evidence="2 3" key="1">
    <citation type="submission" date="2019-12" db="EMBL/GenBank/DDBJ databases">
        <authorList>
            <person name="Huq M.A."/>
        </authorList>
    </citation>
    <scope>NUCLEOTIDE SEQUENCE [LARGE SCALE GENOMIC DNA]</scope>
    <source>
        <strain evidence="2 3">MAH-25</strain>
    </source>
</reference>
<evidence type="ECO:0000313" key="3">
    <source>
        <dbReference type="Proteomes" id="UP000469385"/>
    </source>
</evidence>